<sequence>MAKTRLAAAVLLASHIIAGTSVAEHMLRRTLSLDGVFSDPTPTAAAPTVQPSVTSTLASTAGASTDAPESTDAPVTVSAAPTPSAARTTAAGAKQESPAASARAPPTSPSLATAPPPTVATQSTMAPVPTVAQTSALPSVTESGTSFGTLLLHCLLIGLGFGFLVWAVVLVHERWKDHYSVPERQSKSSQRIAARSKISDSQRSWNEATDTGGGALPSEVTSFDEGPPSTRRVPRVDQCVLVRYVNTFPTFFEFDFTACPLSSGSSRSPRSTMDRPQCDGDQNGLSACCPASRSSAKRRYSSSPPGFSRDGDQVHDECLDDLSFPEPDCTAVVESSCGVAANVDVATTSSEVEGDDDDGRTATTARLTTVMLRNIPSRYSSKDFCEVLRGKGFEPGVHYDFVYLPADFRDYSCLGYGFINFKTYTVAKAFNAMFHGLKLPFSNGSEKICQTSWARIQGFLDNVRHAQHSANHDLPPFFRPLAFNSDGEEVTLDAVLRDGSPGSSSSMAGGGPGSRGGRGASSGLLPPQQHHHRRQKDSGRENEPIRSKDHHEPDSCKFFLGGLPSEEERPNFSKANLSEGLAPYLPAGVQVVDCAILSADEACSRYAFVTLNSADAVVALLEKYYFSPQLGAVGVQIDGSSVSLKPYRRRRVDSAPTAVAASRRGSNWSVSSWKSSPTGPSDRRLGSGRASVLNRPTKGPVRAAKFTRR</sequence>
<dbReference type="Pfam" id="PF04059">
    <property type="entry name" value="RRM_2"/>
    <property type="match status" value="1"/>
</dbReference>
<keyword evidence="2" id="KW-1133">Transmembrane helix</keyword>
<dbReference type="EMBL" id="JABANM010003088">
    <property type="protein sequence ID" value="KAF4751468.1"/>
    <property type="molecule type" value="Genomic_DNA"/>
</dbReference>
<feature type="region of interest" description="Disordered" evidence="1">
    <location>
        <begin position="665"/>
        <end position="709"/>
    </location>
</feature>
<proteinExistence type="predicted"/>
<accession>A0A7J6U1Z3</accession>
<evidence type="ECO:0000259" key="4">
    <source>
        <dbReference type="Pfam" id="PF04059"/>
    </source>
</evidence>
<feature type="compositionally biased region" description="Gly residues" evidence="1">
    <location>
        <begin position="508"/>
        <end position="520"/>
    </location>
</feature>
<reference evidence="5 6" key="1">
    <citation type="submission" date="2020-04" db="EMBL/GenBank/DDBJ databases">
        <title>Perkinsus olseni comparative genomics.</title>
        <authorList>
            <person name="Bogema D.R."/>
        </authorList>
    </citation>
    <scope>NUCLEOTIDE SEQUENCE [LARGE SCALE GENOMIC DNA]</scope>
    <source>
        <strain evidence="5">ATCC PRA-205</strain>
    </source>
</reference>
<protein>
    <recommendedName>
        <fullName evidence="4">Mei2-like C-terminal RNA recognition motif domain-containing protein</fullName>
    </recommendedName>
</protein>
<feature type="compositionally biased region" description="Basic and acidic residues" evidence="1">
    <location>
        <begin position="536"/>
        <end position="555"/>
    </location>
</feature>
<evidence type="ECO:0000313" key="6">
    <source>
        <dbReference type="Proteomes" id="UP000574390"/>
    </source>
</evidence>
<evidence type="ECO:0000256" key="2">
    <source>
        <dbReference type="SAM" id="Phobius"/>
    </source>
</evidence>
<feature type="domain" description="Mei2-like C-terminal RNA recognition motif" evidence="4">
    <location>
        <begin position="368"/>
        <end position="459"/>
    </location>
</feature>
<dbReference type="SUPFAM" id="SSF54928">
    <property type="entry name" value="RNA-binding domain, RBD"/>
    <property type="match status" value="1"/>
</dbReference>
<feature type="region of interest" description="Disordered" evidence="1">
    <location>
        <begin position="180"/>
        <end position="232"/>
    </location>
</feature>
<feature type="region of interest" description="Disordered" evidence="1">
    <location>
        <begin position="496"/>
        <end position="560"/>
    </location>
</feature>
<dbReference type="Proteomes" id="UP000574390">
    <property type="component" value="Unassembled WGS sequence"/>
</dbReference>
<keyword evidence="2" id="KW-0812">Transmembrane</keyword>
<comment type="caution">
    <text evidence="5">The sequence shown here is derived from an EMBL/GenBank/DDBJ whole genome shotgun (WGS) entry which is preliminary data.</text>
</comment>
<feature type="chain" id="PRO_5029600508" description="Mei2-like C-terminal RNA recognition motif domain-containing protein" evidence="3">
    <location>
        <begin position="24"/>
        <end position="709"/>
    </location>
</feature>
<keyword evidence="3" id="KW-0732">Signal</keyword>
<feature type="transmembrane region" description="Helical" evidence="2">
    <location>
        <begin position="150"/>
        <end position="171"/>
    </location>
</feature>
<dbReference type="AlphaFoldDB" id="A0A7J6U1Z3"/>
<gene>
    <name evidence="5" type="ORF">FOZ62_006030</name>
</gene>
<feature type="signal peptide" evidence="3">
    <location>
        <begin position="1"/>
        <end position="23"/>
    </location>
</feature>
<evidence type="ECO:0000256" key="1">
    <source>
        <dbReference type="SAM" id="MobiDB-lite"/>
    </source>
</evidence>
<feature type="compositionally biased region" description="Low complexity" evidence="1">
    <location>
        <begin position="665"/>
        <end position="680"/>
    </location>
</feature>
<feature type="region of interest" description="Disordered" evidence="1">
    <location>
        <begin position="42"/>
        <end position="124"/>
    </location>
</feature>
<name>A0A7J6U1Z3_PEROL</name>
<dbReference type="InterPro" id="IPR007201">
    <property type="entry name" value="Mei2-like_Rrm_C"/>
</dbReference>
<feature type="compositionally biased region" description="Polar residues" evidence="1">
    <location>
        <begin position="199"/>
        <end position="209"/>
    </location>
</feature>
<evidence type="ECO:0000313" key="5">
    <source>
        <dbReference type="EMBL" id="KAF4751468.1"/>
    </source>
</evidence>
<organism evidence="5 6">
    <name type="scientific">Perkinsus olseni</name>
    <name type="common">Perkinsus atlanticus</name>
    <dbReference type="NCBI Taxonomy" id="32597"/>
    <lineage>
        <taxon>Eukaryota</taxon>
        <taxon>Sar</taxon>
        <taxon>Alveolata</taxon>
        <taxon>Perkinsozoa</taxon>
        <taxon>Perkinsea</taxon>
        <taxon>Perkinsida</taxon>
        <taxon>Perkinsidae</taxon>
        <taxon>Perkinsus</taxon>
    </lineage>
</organism>
<dbReference type="GO" id="GO:0003676">
    <property type="term" value="F:nucleic acid binding"/>
    <property type="evidence" value="ECO:0007669"/>
    <property type="project" value="InterPro"/>
</dbReference>
<keyword evidence="2" id="KW-0472">Membrane</keyword>
<dbReference type="InterPro" id="IPR035979">
    <property type="entry name" value="RBD_domain_sf"/>
</dbReference>
<evidence type="ECO:0000256" key="3">
    <source>
        <dbReference type="SAM" id="SignalP"/>
    </source>
</evidence>